<dbReference type="InterPro" id="IPR021517">
    <property type="entry name" value="DUF3180"/>
</dbReference>
<reference evidence="3 4" key="1">
    <citation type="submission" date="2022-08" db="EMBL/GenBank/DDBJ databases">
        <title>novel species in genus Aeromicrobium.</title>
        <authorList>
            <person name="Ye L."/>
        </authorList>
    </citation>
    <scope>NUCLEOTIDE SEQUENCE [LARGE SCALE GENOMIC DNA]</scope>
    <source>
        <strain evidence="4">zg-Y1379</strain>
    </source>
</reference>
<evidence type="ECO:0000313" key="4">
    <source>
        <dbReference type="Proteomes" id="UP001316184"/>
    </source>
</evidence>
<keyword evidence="2" id="KW-0812">Transmembrane</keyword>
<organism evidence="3 4">
    <name type="scientific">Aeromicrobium wangtongii</name>
    <dbReference type="NCBI Taxonomy" id="2969247"/>
    <lineage>
        <taxon>Bacteria</taxon>
        <taxon>Bacillati</taxon>
        <taxon>Actinomycetota</taxon>
        <taxon>Actinomycetes</taxon>
        <taxon>Propionibacteriales</taxon>
        <taxon>Nocardioidaceae</taxon>
        <taxon>Aeromicrobium</taxon>
    </lineage>
</organism>
<feature type="transmembrane region" description="Helical" evidence="2">
    <location>
        <begin position="81"/>
        <end position="107"/>
    </location>
</feature>
<evidence type="ECO:0000256" key="2">
    <source>
        <dbReference type="SAM" id="Phobius"/>
    </source>
</evidence>
<keyword evidence="4" id="KW-1185">Reference proteome</keyword>
<dbReference type="EMBL" id="CP102173">
    <property type="protein sequence ID" value="UUP13352.1"/>
    <property type="molecule type" value="Genomic_DNA"/>
</dbReference>
<proteinExistence type="predicted"/>
<evidence type="ECO:0000313" key="3">
    <source>
        <dbReference type="EMBL" id="UUP13352.1"/>
    </source>
</evidence>
<gene>
    <name evidence="3" type="ORF">NQV15_16110</name>
</gene>
<protein>
    <submittedName>
        <fullName evidence="3">DUF3180 domain-containing protein</fullName>
    </submittedName>
</protein>
<accession>A0ABY5M7B2</accession>
<dbReference type="RefSeq" id="WP_232403905.1">
    <property type="nucleotide sequence ID" value="NZ_CP102173.1"/>
</dbReference>
<name>A0ABY5M7B2_9ACTN</name>
<evidence type="ECO:0000256" key="1">
    <source>
        <dbReference type="SAM" id="MobiDB-lite"/>
    </source>
</evidence>
<dbReference type="Proteomes" id="UP001316184">
    <property type="component" value="Chromosome"/>
</dbReference>
<dbReference type="Pfam" id="PF11377">
    <property type="entry name" value="DUF3180"/>
    <property type="match status" value="1"/>
</dbReference>
<sequence>MKLAKPISALLVVTLIAVGVVAGRLTPEVFVRLDGNPPRLSWVAPLMLLAGAVVVGRFAWGTWQSLHRRHERMTSDHGIKMLALAKACAVVGALVAGFYGGYALAFAGDLDSVLGKERFVRALSAAIASLLLLIAALLLERACRLPEDDDDEDGKGHKGKGSPGRPGATPA</sequence>
<feature type="transmembrane region" description="Helical" evidence="2">
    <location>
        <begin position="39"/>
        <end position="60"/>
    </location>
</feature>
<keyword evidence="2" id="KW-1133">Transmembrane helix</keyword>
<keyword evidence="2" id="KW-0472">Membrane</keyword>
<feature type="region of interest" description="Disordered" evidence="1">
    <location>
        <begin position="146"/>
        <end position="171"/>
    </location>
</feature>
<feature type="transmembrane region" description="Helical" evidence="2">
    <location>
        <begin position="119"/>
        <end position="139"/>
    </location>
</feature>